<dbReference type="eggNOG" id="COG2606">
    <property type="taxonomic scope" value="Bacteria"/>
</dbReference>
<dbReference type="RefSeq" id="WP_036085567.1">
    <property type="nucleotide sequence ID" value="NZ_CBCSHQ010000005.1"/>
</dbReference>
<dbReference type="GO" id="GO:0002161">
    <property type="term" value="F:aminoacyl-tRNA deacylase activity"/>
    <property type="evidence" value="ECO:0007669"/>
    <property type="project" value="InterPro"/>
</dbReference>
<comment type="similarity">
    <text evidence="1 4">Belongs to the prolyl-tRNA editing family. YbaK/EbsC subfamily.</text>
</comment>
<dbReference type="InterPro" id="IPR036754">
    <property type="entry name" value="YbaK/aa-tRNA-synt-asso_dom_sf"/>
</dbReference>
<dbReference type="PANTHER" id="PTHR30411">
    <property type="entry name" value="CYTOPLASMIC PROTEIN"/>
    <property type="match status" value="1"/>
</dbReference>
<organism evidence="6 7">
    <name type="scientific">Listeria booriae</name>
    <dbReference type="NCBI Taxonomy" id="1552123"/>
    <lineage>
        <taxon>Bacteria</taxon>
        <taxon>Bacillati</taxon>
        <taxon>Bacillota</taxon>
        <taxon>Bacilli</taxon>
        <taxon>Bacillales</taxon>
        <taxon>Listeriaceae</taxon>
        <taxon>Listeria</taxon>
    </lineage>
</organism>
<dbReference type="OrthoDB" id="9809296at2"/>
<evidence type="ECO:0000256" key="2">
    <source>
        <dbReference type="ARBA" id="ARBA00022917"/>
    </source>
</evidence>
<comment type="caution">
    <text evidence="6">The sequence shown here is derived from an EMBL/GenBank/DDBJ whole genome shotgun (WGS) entry which is preliminary data.</text>
</comment>
<dbReference type="PIRSF" id="PIRSF006181">
    <property type="entry name" value="EbsC_YbaK"/>
    <property type="match status" value="1"/>
</dbReference>
<keyword evidence="2 4" id="KW-0648">Protein biosynthesis</keyword>
<sequence>MSHHKKIAKTNASRILDQQKINYELRQIPIHEEHMDASEIADMLHVPPEKLYKTLVTEGDKTGIVVACIPANKELDLKLLAKVSGNKKVEMLPMKDLEKVTGYIRGGCSPIGIKKHFPTFIADDAKNQEQLLISAGKRGLQLAIAPMDLVQVTSANLEDIYNTRV</sequence>
<dbReference type="InterPro" id="IPR004369">
    <property type="entry name" value="Prolyl-tRNA_editing_YbaK/EbsC"/>
</dbReference>
<dbReference type="STRING" id="1552123.EP57_07660"/>
<dbReference type="CDD" id="cd00002">
    <property type="entry name" value="YbaK_deacylase"/>
    <property type="match status" value="1"/>
</dbReference>
<dbReference type="EMBL" id="JNFA01000019">
    <property type="protein sequence ID" value="KGL41709.1"/>
    <property type="molecule type" value="Genomic_DNA"/>
</dbReference>
<reference evidence="6 7" key="1">
    <citation type="submission" date="2014-05" db="EMBL/GenBank/DDBJ databases">
        <title>Novel Listeriaceae from food processing environments.</title>
        <authorList>
            <person name="den Bakker H.C."/>
        </authorList>
    </citation>
    <scope>NUCLEOTIDE SEQUENCE [LARGE SCALE GENOMIC DNA]</scope>
    <source>
        <strain evidence="6 7">FSL A5-0281</strain>
    </source>
</reference>
<dbReference type="Proteomes" id="UP000029844">
    <property type="component" value="Unassembled WGS sequence"/>
</dbReference>
<feature type="domain" description="YbaK/aminoacyl-tRNA synthetase-associated" evidence="5">
    <location>
        <begin position="31"/>
        <end position="150"/>
    </location>
</feature>
<gene>
    <name evidence="6" type="ORF">EP57_07660</name>
</gene>
<dbReference type="EC" id="4.2.-.-" evidence="4"/>
<dbReference type="NCBIfam" id="TIGR00011">
    <property type="entry name" value="YbaK_EbsC"/>
    <property type="match status" value="1"/>
</dbReference>
<proteinExistence type="inferred from homology"/>
<evidence type="ECO:0000256" key="1">
    <source>
        <dbReference type="ARBA" id="ARBA00009798"/>
    </source>
</evidence>
<dbReference type="PANTHER" id="PTHR30411:SF0">
    <property type="entry name" value="CYS-TRNA(PRO)_CYS-TRNA(CYS) DEACYLASE YBAK"/>
    <property type="match status" value="1"/>
</dbReference>
<dbReference type="SUPFAM" id="SSF55826">
    <property type="entry name" value="YbaK/ProRS associated domain"/>
    <property type="match status" value="1"/>
</dbReference>
<evidence type="ECO:0000313" key="7">
    <source>
        <dbReference type="Proteomes" id="UP000029844"/>
    </source>
</evidence>
<evidence type="ECO:0000313" key="6">
    <source>
        <dbReference type="EMBL" id="KGL41709.1"/>
    </source>
</evidence>
<dbReference type="AlphaFoldDB" id="A0A099W7J4"/>
<evidence type="ECO:0000256" key="3">
    <source>
        <dbReference type="ARBA" id="ARBA00023239"/>
    </source>
</evidence>
<dbReference type="InterPro" id="IPR007214">
    <property type="entry name" value="YbaK/aa-tRNA-synth-assoc-dom"/>
</dbReference>
<name>A0A099W7J4_9LIST</name>
<dbReference type="Gene3D" id="3.90.960.10">
    <property type="entry name" value="YbaK/aminoacyl-tRNA synthetase-associated domain"/>
    <property type="match status" value="1"/>
</dbReference>
<dbReference type="Pfam" id="PF04073">
    <property type="entry name" value="tRNA_edit"/>
    <property type="match status" value="1"/>
</dbReference>
<dbReference type="GO" id="GO:0006412">
    <property type="term" value="P:translation"/>
    <property type="evidence" value="ECO:0007669"/>
    <property type="project" value="UniProtKB-KW"/>
</dbReference>
<evidence type="ECO:0000259" key="5">
    <source>
        <dbReference type="Pfam" id="PF04073"/>
    </source>
</evidence>
<keyword evidence="7" id="KW-1185">Reference proteome</keyword>
<keyword evidence="3 4" id="KW-0456">Lyase</keyword>
<dbReference type="GO" id="GO:0016829">
    <property type="term" value="F:lyase activity"/>
    <property type="evidence" value="ECO:0007669"/>
    <property type="project" value="UniProtKB-KW"/>
</dbReference>
<accession>A0A099W7J4</accession>
<protein>
    <recommendedName>
        <fullName evidence="4">Cys-tRNA(Pro)/Cys-tRNA(Cys) deacylase</fullName>
        <ecNumber evidence="4">4.2.-.-</ecNumber>
    </recommendedName>
</protein>
<evidence type="ECO:0000256" key="4">
    <source>
        <dbReference type="PIRNR" id="PIRNR006181"/>
    </source>
</evidence>
<dbReference type="GeneID" id="58717253"/>